<evidence type="ECO:0000313" key="2">
    <source>
        <dbReference type="EMBL" id="USW51962.1"/>
    </source>
</evidence>
<dbReference type="Proteomes" id="UP001056384">
    <property type="component" value="Chromosome 4"/>
</dbReference>
<name>A0A9Q9EJA6_9PEZI</name>
<evidence type="ECO:0000256" key="1">
    <source>
        <dbReference type="SAM" id="MobiDB-lite"/>
    </source>
</evidence>
<accession>A0A9Q9EJA6</accession>
<organism evidence="2 3">
    <name type="scientific">Septoria linicola</name>
    <dbReference type="NCBI Taxonomy" id="215465"/>
    <lineage>
        <taxon>Eukaryota</taxon>
        <taxon>Fungi</taxon>
        <taxon>Dikarya</taxon>
        <taxon>Ascomycota</taxon>
        <taxon>Pezizomycotina</taxon>
        <taxon>Dothideomycetes</taxon>
        <taxon>Dothideomycetidae</taxon>
        <taxon>Mycosphaerellales</taxon>
        <taxon>Mycosphaerellaceae</taxon>
        <taxon>Septoria</taxon>
    </lineage>
</organism>
<evidence type="ECO:0000313" key="3">
    <source>
        <dbReference type="Proteomes" id="UP001056384"/>
    </source>
</evidence>
<dbReference type="EMBL" id="CP099421">
    <property type="protein sequence ID" value="USW51962.1"/>
    <property type="molecule type" value="Genomic_DNA"/>
</dbReference>
<dbReference type="AlphaFoldDB" id="A0A9Q9EJA6"/>
<feature type="compositionally biased region" description="Basic and acidic residues" evidence="1">
    <location>
        <begin position="38"/>
        <end position="54"/>
    </location>
</feature>
<protein>
    <submittedName>
        <fullName evidence="2">Uncharacterized protein</fullName>
    </submittedName>
</protein>
<keyword evidence="3" id="KW-1185">Reference proteome</keyword>
<proteinExistence type="predicted"/>
<feature type="compositionally biased region" description="Polar residues" evidence="1">
    <location>
        <begin position="7"/>
        <end position="37"/>
    </location>
</feature>
<gene>
    <name evidence="2" type="ORF">Slin15195_G052810</name>
</gene>
<sequence>MPKKQRNNFLKQLEGTSSGKAPGSNGSSSTPSVNQKLSELRKLEGRDAAKKKAELVQSSSNLKSVHPSLRGILGIVDTAPPKPKRAVRARLPNRTPGPAPPASWTKTPGWTPLLAFRTGQRRFRKRGMANIDRNRPPTLQSFARMAGIGDACSNDERPRSLMHTALKTAAEQWHLFDEEDLPMLAELPLRLRLALLSYLGYYGPAIGVDVLDALTIGSEALLHLDLAGLAGHGNLSMTRIAKLAKQVPAHAEVMSSSEDDVVDSWDQDDSLETALSMRMPYARFSNLTHLSLGYPPLGVSWRDLLSLSKQTPKVTHLSLAHWQRPTLTPNLTTATVSSQYSPDVNAGGSHFYSALDQDMYEPAAIIRQLSNNLLSLKWLDLEGCTDWSQALSFKWTAETSSIRNRDPWLQQAATSSVWVSTWKNVAYVNLAQSRSPKVVTLRLLPRQQMSSASRTIIERLAKQTNLAQLALDDDVESLSLVAQRKAQIWLELEERAVQVGKDINRVRREQHARLMDVDHGYMVE</sequence>
<reference evidence="2" key="1">
    <citation type="submission" date="2022-06" db="EMBL/GenBank/DDBJ databases">
        <title>Complete genome sequences of two strains of the flax pathogen Septoria linicola.</title>
        <authorList>
            <person name="Lapalu N."/>
            <person name="Simon A."/>
            <person name="Demenou B."/>
            <person name="Paumier D."/>
            <person name="Guillot M.-P."/>
            <person name="Gout L."/>
            <person name="Valade R."/>
        </authorList>
    </citation>
    <scope>NUCLEOTIDE SEQUENCE</scope>
    <source>
        <strain evidence="2">SE15195</strain>
    </source>
</reference>
<feature type="region of interest" description="Disordered" evidence="1">
    <location>
        <begin position="1"/>
        <end position="110"/>
    </location>
</feature>